<dbReference type="Pfam" id="PF00106">
    <property type="entry name" value="adh_short"/>
    <property type="match status" value="1"/>
</dbReference>
<comment type="caution">
    <text evidence="1">The sequence shown here is derived from an EMBL/GenBank/DDBJ whole genome shotgun (WGS) entry which is preliminary data.</text>
</comment>
<proteinExistence type="predicted"/>
<dbReference type="OrthoDB" id="37659at2759"/>
<dbReference type="InterPro" id="IPR036291">
    <property type="entry name" value="NAD(P)-bd_dom_sf"/>
</dbReference>
<dbReference type="SUPFAM" id="SSF51735">
    <property type="entry name" value="NAD(P)-binding Rossmann-fold domains"/>
    <property type="match status" value="1"/>
</dbReference>
<reference evidence="1" key="2">
    <citation type="journal article" date="2023" name="IMA Fungus">
        <title>Comparative genomic study of the Penicillium genus elucidates a diverse pangenome and 15 lateral gene transfer events.</title>
        <authorList>
            <person name="Petersen C."/>
            <person name="Sorensen T."/>
            <person name="Nielsen M.R."/>
            <person name="Sondergaard T.E."/>
            <person name="Sorensen J.L."/>
            <person name="Fitzpatrick D.A."/>
            <person name="Frisvad J.C."/>
            <person name="Nielsen K.L."/>
        </authorList>
    </citation>
    <scope>NUCLEOTIDE SEQUENCE</scope>
    <source>
        <strain evidence="1">IBT 21917</strain>
    </source>
</reference>
<keyword evidence="2" id="KW-1185">Reference proteome</keyword>
<dbReference type="AlphaFoldDB" id="A0A9W9HT57"/>
<name>A0A9W9HT57_9EURO</name>
<evidence type="ECO:0000313" key="1">
    <source>
        <dbReference type="EMBL" id="KAJ5156887.1"/>
    </source>
</evidence>
<evidence type="ECO:0000313" key="2">
    <source>
        <dbReference type="Proteomes" id="UP001146351"/>
    </source>
</evidence>
<dbReference type="EMBL" id="JAPQKO010000006">
    <property type="protein sequence ID" value="KAJ5156887.1"/>
    <property type="molecule type" value="Genomic_DNA"/>
</dbReference>
<accession>A0A9W9HT57</accession>
<reference evidence="1" key="1">
    <citation type="submission" date="2022-11" db="EMBL/GenBank/DDBJ databases">
        <authorList>
            <person name="Petersen C."/>
        </authorList>
    </citation>
    <scope>NUCLEOTIDE SEQUENCE</scope>
    <source>
        <strain evidence="1">IBT 21917</strain>
    </source>
</reference>
<sequence length="170" mass="18195">MQPACLAFHGSVAAVSRIVDIPEPTSPTSGIVLAVAKILSVRGDWTIHVTGQSQARGAQVEAIQNITFHRADVGVYDELASVFQSVFRQTGRLDFIFANAGVFDSSPSLSKARGHLRSSSQARPVAVAPTSLQPDMYGLAVEVTNSGFYFWGPPSFSDDGMKEVMTFSLS</sequence>
<dbReference type="Gene3D" id="3.40.50.720">
    <property type="entry name" value="NAD(P)-binding Rossmann-like Domain"/>
    <property type="match status" value="1"/>
</dbReference>
<dbReference type="Proteomes" id="UP001146351">
    <property type="component" value="Unassembled WGS sequence"/>
</dbReference>
<dbReference type="InterPro" id="IPR002347">
    <property type="entry name" value="SDR_fam"/>
</dbReference>
<organism evidence="1 2">
    <name type="scientific">Penicillium capsulatum</name>
    <dbReference type="NCBI Taxonomy" id="69766"/>
    <lineage>
        <taxon>Eukaryota</taxon>
        <taxon>Fungi</taxon>
        <taxon>Dikarya</taxon>
        <taxon>Ascomycota</taxon>
        <taxon>Pezizomycotina</taxon>
        <taxon>Eurotiomycetes</taxon>
        <taxon>Eurotiomycetidae</taxon>
        <taxon>Eurotiales</taxon>
        <taxon>Aspergillaceae</taxon>
        <taxon>Penicillium</taxon>
    </lineage>
</organism>
<gene>
    <name evidence="1" type="ORF">N7492_009690</name>
</gene>
<protein>
    <submittedName>
        <fullName evidence="1">Uncharacterized protein</fullName>
    </submittedName>
</protein>